<keyword evidence="1" id="KW-0732">Signal</keyword>
<gene>
    <name evidence="2" type="ORF">NGM99_03145</name>
</gene>
<protein>
    <recommendedName>
        <fullName evidence="4">Antifreeze protein</fullName>
    </recommendedName>
</protein>
<evidence type="ECO:0000313" key="2">
    <source>
        <dbReference type="EMBL" id="MCO6048781.1"/>
    </source>
</evidence>
<accession>A0ABT1C3S5</accession>
<dbReference type="RefSeq" id="WP_252815920.1">
    <property type="nucleotide sequence ID" value="NZ_JAMXQS010000002.1"/>
</dbReference>
<proteinExistence type="predicted"/>
<reference evidence="2 3" key="1">
    <citation type="submission" date="2022-06" db="EMBL/GenBank/DDBJ databases">
        <title>Mesorhizobium sp. strain RP14 Genome sequencing and assembly.</title>
        <authorList>
            <person name="Kim I."/>
        </authorList>
    </citation>
    <scope>NUCLEOTIDE SEQUENCE [LARGE SCALE GENOMIC DNA]</scope>
    <source>
        <strain evidence="3">RP14(2022)</strain>
    </source>
</reference>
<evidence type="ECO:0008006" key="4">
    <source>
        <dbReference type="Google" id="ProtNLM"/>
    </source>
</evidence>
<evidence type="ECO:0000313" key="3">
    <source>
        <dbReference type="Proteomes" id="UP001205906"/>
    </source>
</evidence>
<feature type="chain" id="PRO_5045366586" description="Antifreeze protein" evidence="1">
    <location>
        <begin position="23"/>
        <end position="106"/>
    </location>
</feature>
<comment type="caution">
    <text evidence="2">The sequence shown here is derived from an EMBL/GenBank/DDBJ whole genome shotgun (WGS) entry which is preliminary data.</text>
</comment>
<feature type="signal peptide" evidence="1">
    <location>
        <begin position="1"/>
        <end position="22"/>
    </location>
</feature>
<keyword evidence="3" id="KW-1185">Reference proteome</keyword>
<organism evidence="2 3">
    <name type="scientific">Mesorhizobium liriopis</name>
    <dbReference type="NCBI Taxonomy" id="2953882"/>
    <lineage>
        <taxon>Bacteria</taxon>
        <taxon>Pseudomonadati</taxon>
        <taxon>Pseudomonadota</taxon>
        <taxon>Alphaproteobacteria</taxon>
        <taxon>Hyphomicrobiales</taxon>
        <taxon>Phyllobacteriaceae</taxon>
        <taxon>Mesorhizobium</taxon>
    </lineage>
</organism>
<dbReference type="Proteomes" id="UP001205906">
    <property type="component" value="Unassembled WGS sequence"/>
</dbReference>
<dbReference type="EMBL" id="JAMXQS010000002">
    <property type="protein sequence ID" value="MCO6048781.1"/>
    <property type="molecule type" value="Genomic_DNA"/>
</dbReference>
<sequence>MNRTLSTLCAAVIALTSLGASAGMSSAAPLPSAQSHAGQSHVIDVQMRRDRQACSPREALRKAERLGLRRARVVRETRRFVAVSGLRRGARVTVEFAQSRGCPTLR</sequence>
<name>A0ABT1C3S5_9HYPH</name>
<evidence type="ECO:0000256" key="1">
    <source>
        <dbReference type="SAM" id="SignalP"/>
    </source>
</evidence>